<dbReference type="CDD" id="cd00086">
    <property type="entry name" value="homeodomain"/>
    <property type="match status" value="1"/>
</dbReference>
<evidence type="ECO:0000259" key="6">
    <source>
        <dbReference type="PROSITE" id="PS50071"/>
    </source>
</evidence>
<keyword evidence="3 4" id="KW-0539">Nucleus</keyword>
<dbReference type="GO" id="GO:0006355">
    <property type="term" value="P:regulation of DNA-templated transcription"/>
    <property type="evidence" value="ECO:0007669"/>
    <property type="project" value="InterPro"/>
</dbReference>
<evidence type="ECO:0000313" key="7">
    <source>
        <dbReference type="EMBL" id="EDQ86610.1"/>
    </source>
</evidence>
<dbReference type="Gene3D" id="1.10.10.60">
    <property type="entry name" value="Homeodomain-like"/>
    <property type="match status" value="1"/>
</dbReference>
<dbReference type="GeneID" id="5893755"/>
<feature type="region of interest" description="Disordered" evidence="5">
    <location>
        <begin position="128"/>
        <end position="189"/>
    </location>
</feature>
<feature type="compositionally biased region" description="Low complexity" evidence="5">
    <location>
        <begin position="256"/>
        <end position="276"/>
    </location>
</feature>
<dbReference type="GO" id="GO:0005634">
    <property type="term" value="C:nucleus"/>
    <property type="evidence" value="ECO:0007669"/>
    <property type="project" value="UniProtKB-SubCell"/>
</dbReference>
<keyword evidence="2 4" id="KW-0371">Homeobox</keyword>
<dbReference type="InterPro" id="IPR050224">
    <property type="entry name" value="TALE_homeobox"/>
</dbReference>
<feature type="domain" description="Homeobox" evidence="6">
    <location>
        <begin position="417"/>
        <end position="480"/>
    </location>
</feature>
<protein>
    <recommendedName>
        <fullName evidence="6">Homeobox domain-containing protein</fullName>
    </recommendedName>
</protein>
<proteinExistence type="predicted"/>
<dbReference type="SMART" id="SM00389">
    <property type="entry name" value="HOX"/>
    <property type="match status" value="1"/>
</dbReference>
<dbReference type="EMBL" id="CH991564">
    <property type="protein sequence ID" value="EDQ86610.1"/>
    <property type="molecule type" value="Genomic_DNA"/>
</dbReference>
<dbReference type="GO" id="GO:0003677">
    <property type="term" value="F:DNA binding"/>
    <property type="evidence" value="ECO:0007669"/>
    <property type="project" value="UniProtKB-UniRule"/>
</dbReference>
<dbReference type="PROSITE" id="PS50071">
    <property type="entry name" value="HOMEOBOX_2"/>
    <property type="match status" value="1"/>
</dbReference>
<keyword evidence="1 4" id="KW-0238">DNA-binding</keyword>
<feature type="compositionally biased region" description="Polar residues" evidence="5">
    <location>
        <begin position="330"/>
        <end position="353"/>
    </location>
</feature>
<evidence type="ECO:0000256" key="1">
    <source>
        <dbReference type="ARBA" id="ARBA00023125"/>
    </source>
</evidence>
<evidence type="ECO:0000313" key="8">
    <source>
        <dbReference type="Proteomes" id="UP000001357"/>
    </source>
</evidence>
<dbReference type="SUPFAM" id="SSF46689">
    <property type="entry name" value="Homeodomain-like"/>
    <property type="match status" value="1"/>
</dbReference>
<feature type="compositionally biased region" description="Low complexity" evidence="5">
    <location>
        <begin position="170"/>
        <end position="189"/>
    </location>
</feature>
<dbReference type="InterPro" id="IPR009057">
    <property type="entry name" value="Homeodomain-like_sf"/>
</dbReference>
<evidence type="ECO:0000256" key="5">
    <source>
        <dbReference type="SAM" id="MobiDB-lite"/>
    </source>
</evidence>
<feature type="compositionally biased region" description="Low complexity" evidence="5">
    <location>
        <begin position="364"/>
        <end position="374"/>
    </location>
</feature>
<feature type="compositionally biased region" description="Basic residues" evidence="5">
    <location>
        <begin position="412"/>
        <end position="424"/>
    </location>
</feature>
<keyword evidence="8" id="KW-1185">Reference proteome</keyword>
<dbReference type="Pfam" id="PF05920">
    <property type="entry name" value="Homeobox_KN"/>
    <property type="match status" value="1"/>
</dbReference>
<dbReference type="InterPro" id="IPR001356">
    <property type="entry name" value="HD"/>
</dbReference>
<sequence length="526" mass="55491">MSDLLPNLAPDLATFLNPNLEVALDSIKDDPTMNWPPATGPASVRTSMAHPRYSFNTRLDWPVGLNGQPATICANSLSTPDFLAINCSTMSEGPAMPLPPKSQADPTGSSLTPADLPEALLTDALLSMNPTDRDSGNSSGSSGSGGLSSARSDPDLQADLNPNFSPDLKPASSTNPSFSAPSSSASHHNASSLSAADLSATDEALLAAAQAQADTNLLSSEELQTAAQHADGFAFELEDFVVSLNDWADLMNATKAETSPAPATTSPVTSAAITPTNTSTLTPALASGQAQPPAAAPAVTAGPSRRSSHGKQMPLPKAAAPPSTTRRHTQPGSGVNLTEPSAAPSISLNQSLPPSEPGWHRAADLQSSDSCLSDSDTEGAPGAGSAHAARSPQRKRPAHSTHTTGTDETRPKAARRPKSRHCTKRFASSSIDTLKEWLFAHTDRPYPTDQDKTELMQQTGLDLMQINNWFINARRRLLVKVNKPSRNKTSTSRPSSPTAFCIEIDFARVRLRLHNAVTFCDQLSRF</sequence>
<reference evidence="7 8" key="1">
    <citation type="journal article" date="2008" name="Nature">
        <title>The genome of the choanoflagellate Monosiga brevicollis and the origin of metazoans.</title>
        <authorList>
            <consortium name="JGI Sequencing"/>
            <person name="King N."/>
            <person name="Westbrook M.J."/>
            <person name="Young S.L."/>
            <person name="Kuo A."/>
            <person name="Abedin M."/>
            <person name="Chapman J."/>
            <person name="Fairclough S."/>
            <person name="Hellsten U."/>
            <person name="Isogai Y."/>
            <person name="Letunic I."/>
            <person name="Marr M."/>
            <person name="Pincus D."/>
            <person name="Putnam N."/>
            <person name="Rokas A."/>
            <person name="Wright K.J."/>
            <person name="Zuzow R."/>
            <person name="Dirks W."/>
            <person name="Good M."/>
            <person name="Goodstein D."/>
            <person name="Lemons D."/>
            <person name="Li W."/>
            <person name="Lyons J.B."/>
            <person name="Morris A."/>
            <person name="Nichols S."/>
            <person name="Richter D.J."/>
            <person name="Salamov A."/>
            <person name="Bork P."/>
            <person name="Lim W.A."/>
            <person name="Manning G."/>
            <person name="Miller W.T."/>
            <person name="McGinnis W."/>
            <person name="Shapiro H."/>
            <person name="Tjian R."/>
            <person name="Grigoriev I.V."/>
            <person name="Rokhsar D."/>
        </authorList>
    </citation>
    <scope>NUCLEOTIDE SEQUENCE [LARGE SCALE GENOMIC DNA]</scope>
    <source>
        <strain evidence="8">MX1 / ATCC 50154</strain>
    </source>
</reference>
<dbReference type="STRING" id="81824.A9V6V5"/>
<name>A9V6V5_MONBE</name>
<dbReference type="Proteomes" id="UP000001357">
    <property type="component" value="Unassembled WGS sequence"/>
</dbReference>
<evidence type="ECO:0000256" key="4">
    <source>
        <dbReference type="PROSITE-ProRule" id="PRU00108"/>
    </source>
</evidence>
<evidence type="ECO:0000256" key="2">
    <source>
        <dbReference type="ARBA" id="ARBA00023155"/>
    </source>
</evidence>
<dbReference type="KEGG" id="mbr:MONBRDRAFT_27982"/>
<evidence type="ECO:0000256" key="3">
    <source>
        <dbReference type="ARBA" id="ARBA00023242"/>
    </source>
</evidence>
<feature type="compositionally biased region" description="Low complexity" evidence="5">
    <location>
        <begin position="283"/>
        <end position="304"/>
    </location>
</feature>
<gene>
    <name evidence="7" type="primary">Mbre_hbx1</name>
    <name evidence="7" type="ORF">MONBRDRAFT_27982</name>
</gene>
<dbReference type="InterPro" id="IPR008422">
    <property type="entry name" value="KN_HD"/>
</dbReference>
<feature type="region of interest" description="Disordered" evidence="5">
    <location>
        <begin position="94"/>
        <end position="114"/>
    </location>
</feature>
<comment type="subcellular location">
    <subcellularLocation>
        <location evidence="4">Nucleus</location>
    </subcellularLocation>
</comment>
<feature type="region of interest" description="Disordered" evidence="5">
    <location>
        <begin position="256"/>
        <end position="425"/>
    </location>
</feature>
<organism evidence="7 8">
    <name type="scientific">Monosiga brevicollis</name>
    <name type="common">Choanoflagellate</name>
    <dbReference type="NCBI Taxonomy" id="81824"/>
    <lineage>
        <taxon>Eukaryota</taxon>
        <taxon>Choanoflagellata</taxon>
        <taxon>Craspedida</taxon>
        <taxon>Salpingoecidae</taxon>
        <taxon>Monosiga</taxon>
    </lineage>
</organism>
<dbReference type="RefSeq" id="XP_001748446.1">
    <property type="nucleotide sequence ID" value="XM_001748394.1"/>
</dbReference>
<dbReference type="PANTHER" id="PTHR11850">
    <property type="entry name" value="HOMEOBOX PROTEIN TRANSCRIPTION FACTORS"/>
    <property type="match status" value="1"/>
</dbReference>
<dbReference type="eggNOG" id="KOG0773">
    <property type="taxonomic scope" value="Eukaryota"/>
</dbReference>
<dbReference type="AlphaFoldDB" id="A9V6V5"/>
<dbReference type="InParanoid" id="A9V6V5"/>
<feature type="DNA-binding region" description="Homeobox" evidence="4">
    <location>
        <begin position="419"/>
        <end position="481"/>
    </location>
</feature>
<accession>A9V6V5</accession>